<evidence type="ECO:0000313" key="1">
    <source>
        <dbReference type="EMBL" id="VFK56391.1"/>
    </source>
</evidence>
<evidence type="ECO:0000313" key="2">
    <source>
        <dbReference type="EMBL" id="VFK62698.1"/>
    </source>
</evidence>
<gene>
    <name evidence="2" type="ORF">BECKTUN1418E_GA0071001_10854</name>
    <name evidence="1" type="ORF">BECKTUN1418F_GA0071002_10874</name>
</gene>
<proteinExistence type="predicted"/>
<name>A0A451A9J3_9GAMM</name>
<dbReference type="EMBL" id="CAADFY010000087">
    <property type="protein sequence ID" value="VFK56391.1"/>
    <property type="molecule type" value="Genomic_DNA"/>
</dbReference>
<dbReference type="AlphaFoldDB" id="A0A451A9J3"/>
<reference evidence="2" key="1">
    <citation type="submission" date="2019-02" db="EMBL/GenBank/DDBJ databases">
        <authorList>
            <person name="Gruber-Vodicka R. H."/>
            <person name="Seah K. B. B."/>
        </authorList>
    </citation>
    <scope>NUCLEOTIDE SEQUENCE</scope>
    <source>
        <strain evidence="2">BECK_BY2</strain>
        <strain evidence="1">BECK_BY3</strain>
    </source>
</reference>
<dbReference type="EMBL" id="CAADFV010000085">
    <property type="protein sequence ID" value="VFK62698.1"/>
    <property type="molecule type" value="Genomic_DNA"/>
</dbReference>
<organism evidence="2">
    <name type="scientific">Candidatus Kentrum sp. TUN</name>
    <dbReference type="NCBI Taxonomy" id="2126343"/>
    <lineage>
        <taxon>Bacteria</taxon>
        <taxon>Pseudomonadati</taxon>
        <taxon>Pseudomonadota</taxon>
        <taxon>Gammaproteobacteria</taxon>
        <taxon>Candidatus Kentrum</taxon>
    </lineage>
</organism>
<sequence>MIYHTLLSGSGCAEASISDLHWCPKVSHVSNDRYLGYIATDISGSVREIGTCICKKNLNRLGELEGVCLALFTYHEILNRDW</sequence>
<protein>
    <submittedName>
        <fullName evidence="2">Uncharacterized protein</fullName>
    </submittedName>
</protein>
<accession>A0A451A9J3</accession>